<evidence type="ECO:0000313" key="3">
    <source>
        <dbReference type="Proteomes" id="UP001165060"/>
    </source>
</evidence>
<dbReference type="EMBL" id="BRYB01001332">
    <property type="protein sequence ID" value="GMI23426.1"/>
    <property type="molecule type" value="Genomic_DNA"/>
</dbReference>
<feature type="compositionally biased region" description="Low complexity" evidence="1">
    <location>
        <begin position="335"/>
        <end position="344"/>
    </location>
</feature>
<evidence type="ECO:0000313" key="2">
    <source>
        <dbReference type="EMBL" id="GMI23426.1"/>
    </source>
</evidence>
<gene>
    <name evidence="2" type="ORF">TeGR_g3256</name>
</gene>
<keyword evidence="3" id="KW-1185">Reference proteome</keyword>
<evidence type="ECO:0008006" key="4">
    <source>
        <dbReference type="Google" id="ProtNLM"/>
    </source>
</evidence>
<feature type="region of interest" description="Disordered" evidence="1">
    <location>
        <begin position="276"/>
        <end position="345"/>
    </location>
</feature>
<proteinExistence type="predicted"/>
<name>A0ABQ6MBS9_9STRA</name>
<sequence>MLDLQITQKSAALESTVSELLKAVASANLPKTTPPPSYADLISSKAEALTSLVREIPSPLSSASALNVLDASGLREWSRWYNAVVQKLLAVLQTDLPSLATFTVPTLLNPAYIDNPPSPRSAPTPHPLTFYLADSYLKVLAGVTKSACENLLSLNASNMTNQQSQFGMPKYEKARWDVFASLCLEVLDIPSRVIDVVVPCVVLSHRVGGLSGGGTSKAASNFMANQLKLDLRARWKTLIAEFTPALSNAVSHCLSTEMRKYCFNFDSTSIGLGTSDSTTDLSKVKSPGDRSRADSGRGTQTGASPNTRRMTAMNAFKSGQSASGGGGSSSGGGTPSTPTSPAGSFHAAAGFPDAVNAHHKILDSAESVVLLIKIFAPLLELCTGAAPEEDEPAEPGSYTPKVPSLTTVFFSTFSTEISRFTTWLLFMSNSPAAPLPHAIQASSLVAAELVRRRWSATLRSMFADPTLLESPPLTSYTDRQLFSISDRLTTTVVTLASVLKSSLLSHLGVMVMPAVSSVAWESPHSNFMGGTRATYGVAGWAAFIANAYNDLLVVPAQGEEPSCGIGEGGGGDGNLLTREVFYRVLASSVDGMCVRYKSMARSRAMHPQWVVDVAVLLRWALRFASAGGYRGEAVAGEVDARGEDARPRPQPDIDCLRAIERSVATVASECLDMLAYLAASDARGSELRAWGAAGGGAGERGGKGPDSGPDSMLSAAAAMLENERLDELFEPARFSGADSSIGIIAGGAARIDALLVNAFLSGTLDGEAELYNAILANPPAYDWAWLRLDRDVMKEAVGKRHELGEWEYPELSEAQKADKGTLEEFLRGL</sequence>
<accession>A0ABQ6MBS9</accession>
<organism evidence="2 3">
    <name type="scientific">Tetraparma gracilis</name>
    <dbReference type="NCBI Taxonomy" id="2962635"/>
    <lineage>
        <taxon>Eukaryota</taxon>
        <taxon>Sar</taxon>
        <taxon>Stramenopiles</taxon>
        <taxon>Ochrophyta</taxon>
        <taxon>Bolidophyceae</taxon>
        <taxon>Parmales</taxon>
        <taxon>Triparmaceae</taxon>
        <taxon>Tetraparma</taxon>
    </lineage>
</organism>
<comment type="caution">
    <text evidence="2">The sequence shown here is derived from an EMBL/GenBank/DDBJ whole genome shotgun (WGS) entry which is preliminary data.</text>
</comment>
<feature type="compositionally biased region" description="Basic and acidic residues" evidence="1">
    <location>
        <begin position="282"/>
        <end position="295"/>
    </location>
</feature>
<dbReference type="Proteomes" id="UP001165060">
    <property type="component" value="Unassembled WGS sequence"/>
</dbReference>
<evidence type="ECO:0000256" key="1">
    <source>
        <dbReference type="SAM" id="MobiDB-lite"/>
    </source>
</evidence>
<feature type="compositionally biased region" description="Gly residues" evidence="1">
    <location>
        <begin position="322"/>
        <end position="334"/>
    </location>
</feature>
<protein>
    <recommendedName>
        <fullName evidence="4">Exocyst complex component Sec8</fullName>
    </recommendedName>
</protein>
<feature type="compositionally biased region" description="Polar residues" evidence="1">
    <location>
        <begin position="297"/>
        <end position="309"/>
    </location>
</feature>
<reference evidence="2 3" key="1">
    <citation type="journal article" date="2023" name="Commun. Biol.">
        <title>Genome analysis of Parmales, the sister group of diatoms, reveals the evolutionary specialization of diatoms from phago-mixotrophs to photoautotrophs.</title>
        <authorList>
            <person name="Ban H."/>
            <person name="Sato S."/>
            <person name="Yoshikawa S."/>
            <person name="Yamada K."/>
            <person name="Nakamura Y."/>
            <person name="Ichinomiya M."/>
            <person name="Sato N."/>
            <person name="Blanc-Mathieu R."/>
            <person name="Endo H."/>
            <person name="Kuwata A."/>
            <person name="Ogata H."/>
        </authorList>
    </citation>
    <scope>NUCLEOTIDE SEQUENCE [LARGE SCALE GENOMIC DNA]</scope>
</reference>